<sequence length="35" mass="3609">MQIVGYETAPGDGPPALRVASDGTVERVPLVAGER</sequence>
<accession>A0A6B0SFQ9</accession>
<proteinExistence type="predicted"/>
<name>A0A6B0SFQ9_9EURY</name>
<dbReference type="EMBL" id="WUUU01000052">
    <property type="protein sequence ID" value="MXR20604.1"/>
    <property type="molecule type" value="Genomic_DNA"/>
</dbReference>
<reference evidence="1 2" key="1">
    <citation type="submission" date="2019-12" db="EMBL/GenBank/DDBJ databases">
        <title>Isolation and characterization of three novel carbon monoxide-oxidizing members of Halobacteria from salione crusts and soils.</title>
        <authorList>
            <person name="Myers M.R."/>
            <person name="King G.M."/>
        </authorList>
    </citation>
    <scope>NUCLEOTIDE SEQUENCE [LARGE SCALE GENOMIC DNA]</scope>
    <source>
        <strain evidence="1 2">PCN9</strain>
    </source>
</reference>
<gene>
    <name evidence="1" type="ORF">GRX66_08280</name>
</gene>
<dbReference type="AlphaFoldDB" id="A0A6B0SFQ9"/>
<evidence type="ECO:0000313" key="1">
    <source>
        <dbReference type="EMBL" id="MXR20604.1"/>
    </source>
</evidence>
<comment type="caution">
    <text evidence="1">The sequence shown here is derived from an EMBL/GenBank/DDBJ whole genome shotgun (WGS) entry which is preliminary data.</text>
</comment>
<organism evidence="1 2">
    <name type="scientific">Halobacterium bonnevillei</name>
    <dbReference type="NCBI Taxonomy" id="2692200"/>
    <lineage>
        <taxon>Archaea</taxon>
        <taxon>Methanobacteriati</taxon>
        <taxon>Methanobacteriota</taxon>
        <taxon>Stenosarchaea group</taxon>
        <taxon>Halobacteria</taxon>
        <taxon>Halobacteriales</taxon>
        <taxon>Halobacteriaceae</taxon>
        <taxon>Halobacterium</taxon>
    </lineage>
</organism>
<dbReference type="Proteomes" id="UP000471521">
    <property type="component" value="Unassembled WGS sequence"/>
</dbReference>
<feature type="non-terminal residue" evidence="1">
    <location>
        <position position="35"/>
    </location>
</feature>
<protein>
    <submittedName>
        <fullName evidence="1">DUF2797 domain-containing protein</fullName>
    </submittedName>
</protein>
<keyword evidence="2" id="KW-1185">Reference proteome</keyword>
<evidence type="ECO:0000313" key="2">
    <source>
        <dbReference type="Proteomes" id="UP000471521"/>
    </source>
</evidence>